<dbReference type="UniPathway" id="UPA00254">
    <property type="reaction ID" value="UER00364"/>
</dbReference>
<evidence type="ECO:0000256" key="1">
    <source>
        <dbReference type="ARBA" id="ARBA00005213"/>
    </source>
</evidence>
<keyword evidence="4" id="KW-0056">Arginine metabolism</keyword>
<comment type="catalytic activity">
    <reaction evidence="6">
        <text>L-arginine + H2O = L-citrulline + NH4(+)</text>
        <dbReference type="Rhea" id="RHEA:19597"/>
        <dbReference type="ChEBI" id="CHEBI:15377"/>
        <dbReference type="ChEBI" id="CHEBI:28938"/>
        <dbReference type="ChEBI" id="CHEBI:32682"/>
        <dbReference type="ChEBI" id="CHEBI:57743"/>
        <dbReference type="EC" id="3.5.3.6"/>
    </reaction>
</comment>
<protein>
    <recommendedName>
        <fullName evidence="3">arginine deiminase</fullName>
        <ecNumber evidence="3">3.5.3.6</ecNumber>
    </recommendedName>
</protein>
<dbReference type="GO" id="GO:0019546">
    <property type="term" value="P:L-arginine deiminase pathway"/>
    <property type="evidence" value="ECO:0007669"/>
    <property type="project" value="TreeGrafter"/>
</dbReference>
<evidence type="ECO:0000256" key="3">
    <source>
        <dbReference type="ARBA" id="ARBA00012171"/>
    </source>
</evidence>
<gene>
    <name evidence="8" type="ORF">SAMN02745751_03496</name>
</gene>
<dbReference type="EC" id="3.5.3.6" evidence="3"/>
<keyword evidence="5" id="KW-0378">Hydrolase</keyword>
<proteinExistence type="inferred from homology"/>
<dbReference type="EMBL" id="FQZL01000043">
    <property type="protein sequence ID" value="SHJ83598.1"/>
    <property type="molecule type" value="Genomic_DNA"/>
</dbReference>
<dbReference type="Gene3D" id="3.75.10.10">
    <property type="entry name" value="L-arginine/glycine Amidinotransferase, Chain A"/>
    <property type="match status" value="1"/>
</dbReference>
<reference evidence="8 9" key="1">
    <citation type="submission" date="2016-11" db="EMBL/GenBank/DDBJ databases">
        <authorList>
            <person name="Jaros S."/>
            <person name="Januszkiewicz K."/>
            <person name="Wedrychowicz H."/>
        </authorList>
    </citation>
    <scope>NUCLEOTIDE SEQUENCE [LARGE SCALE GENOMIC DNA]</scope>
    <source>
        <strain evidence="8 9">DSM 17477</strain>
    </source>
</reference>
<dbReference type="Pfam" id="PF02274">
    <property type="entry name" value="ADI"/>
    <property type="match status" value="1"/>
</dbReference>
<evidence type="ECO:0000313" key="8">
    <source>
        <dbReference type="EMBL" id="SHJ83598.1"/>
    </source>
</evidence>
<evidence type="ECO:0000256" key="4">
    <source>
        <dbReference type="ARBA" id="ARBA00022503"/>
    </source>
</evidence>
<evidence type="ECO:0000256" key="2">
    <source>
        <dbReference type="ARBA" id="ARBA00010206"/>
    </source>
</evidence>
<dbReference type="PANTHER" id="PTHR47271:SF2">
    <property type="entry name" value="ARGININE DEIMINASE"/>
    <property type="match status" value="1"/>
</dbReference>
<comment type="similarity">
    <text evidence="2">Belongs to the arginine deiminase family.</text>
</comment>
<dbReference type="AlphaFoldDB" id="A0A1M6MJF6"/>
<dbReference type="STRING" id="1121476.SAMN02745751_03496"/>
<dbReference type="GO" id="GO:0016990">
    <property type="term" value="F:arginine deiminase activity"/>
    <property type="evidence" value="ECO:0007669"/>
    <property type="project" value="UniProtKB-EC"/>
</dbReference>
<evidence type="ECO:0000313" key="9">
    <source>
        <dbReference type="Proteomes" id="UP000184052"/>
    </source>
</evidence>
<dbReference type="Proteomes" id="UP000184052">
    <property type="component" value="Unassembled WGS sequence"/>
</dbReference>
<dbReference type="SUPFAM" id="SSF55909">
    <property type="entry name" value="Pentein"/>
    <property type="match status" value="1"/>
</dbReference>
<evidence type="ECO:0000256" key="7">
    <source>
        <dbReference type="PIRSR" id="PIRSR006356-1"/>
    </source>
</evidence>
<evidence type="ECO:0000256" key="5">
    <source>
        <dbReference type="ARBA" id="ARBA00022801"/>
    </source>
</evidence>
<dbReference type="PRINTS" id="PR01466">
    <property type="entry name" value="ARGDEIMINASE"/>
</dbReference>
<sequence length="402" mass="46161">MIQVYSEIGKLNKVMLHRPCNELYQINPFNLEEMLFEDTPYLKDAQFEHDSFSKILKDNGVEVVYLKDLFYQAMMREDVRRSFILDFTELSNISSIRLKEKVKNHYTNLDLNDFIDSVFEGLRRDNPYFKKKDSLGEMTYLDDIFIVNPMPNCYFTRDSSVNIADSVIISNMGKQFRRREPLLLKYIHQYSDEFKDNPTINLFDNTLPYGIEGGDIIILSDKVVCIGCTERTSPGAIEYVSMKLFEKGYEAIYAFELERGRNAMHLDGMLTMIDYETFIFNPFLSGSVNVFKISPGREKSIKVISVTDSWEKVLADALNTNAVKLIPCGNGDRIIGNWELWNLGSNVLTIKPGEVVGYDRNDVTLSLLDKEGIKVHTFSGSELSRGRGGARCMSMPMIREKI</sequence>
<dbReference type="InterPro" id="IPR003876">
    <property type="entry name" value="Arg_deiminase"/>
</dbReference>
<name>A0A1M6MJF6_9FIRM</name>
<feature type="active site" description="Amidino-cysteine intermediate" evidence="7">
    <location>
        <position position="392"/>
    </location>
</feature>
<dbReference type="PIRSF" id="PIRSF006356">
    <property type="entry name" value="Arg_deiminase"/>
    <property type="match status" value="1"/>
</dbReference>
<comment type="pathway">
    <text evidence="1">Amino-acid degradation; L-arginine degradation via ADI pathway; carbamoyl phosphate from L-arginine: step 1/2.</text>
</comment>
<organism evidence="8 9">
    <name type="scientific">Dethiosulfatibacter aminovorans DSM 17477</name>
    <dbReference type="NCBI Taxonomy" id="1121476"/>
    <lineage>
        <taxon>Bacteria</taxon>
        <taxon>Bacillati</taxon>
        <taxon>Bacillota</taxon>
        <taxon>Tissierellia</taxon>
        <taxon>Dethiosulfatibacter</taxon>
    </lineage>
</organism>
<evidence type="ECO:0000256" key="6">
    <source>
        <dbReference type="ARBA" id="ARBA00049429"/>
    </source>
</evidence>
<accession>A0A1M6MJF6</accession>
<keyword evidence="9" id="KW-1185">Reference proteome</keyword>
<dbReference type="PANTHER" id="PTHR47271">
    <property type="entry name" value="ARGININE DEIMINASE"/>
    <property type="match status" value="1"/>
</dbReference>
<dbReference type="Gene3D" id="1.10.3930.10">
    <property type="entry name" value="Arginine deiminase"/>
    <property type="match status" value="1"/>
</dbReference>